<keyword evidence="2" id="KW-0816">Tricarboxylic acid cycle</keyword>
<dbReference type="GO" id="GO:0006099">
    <property type="term" value="P:tricarboxylic acid cycle"/>
    <property type="evidence" value="ECO:0007669"/>
    <property type="project" value="UniProtKB-KW"/>
</dbReference>
<dbReference type="GO" id="GO:0051287">
    <property type="term" value="F:NAD binding"/>
    <property type="evidence" value="ECO:0007669"/>
    <property type="project" value="InterPro"/>
</dbReference>
<comment type="similarity">
    <text evidence="1">Belongs to the isocitrate and isopropylmalate dehydrogenases family.</text>
</comment>
<accession>A0AAU9JR02</accession>
<dbReference type="Proteomes" id="UP001162131">
    <property type="component" value="Unassembled WGS sequence"/>
</dbReference>
<evidence type="ECO:0000313" key="4">
    <source>
        <dbReference type="EMBL" id="CAG9329309.1"/>
    </source>
</evidence>
<dbReference type="GO" id="GO:0006102">
    <property type="term" value="P:isocitrate metabolic process"/>
    <property type="evidence" value="ECO:0007669"/>
    <property type="project" value="TreeGrafter"/>
</dbReference>
<dbReference type="GO" id="GO:0005739">
    <property type="term" value="C:mitochondrion"/>
    <property type="evidence" value="ECO:0007669"/>
    <property type="project" value="TreeGrafter"/>
</dbReference>
<reference evidence="4" key="1">
    <citation type="submission" date="2021-09" db="EMBL/GenBank/DDBJ databases">
        <authorList>
            <consortium name="AG Swart"/>
            <person name="Singh M."/>
            <person name="Singh A."/>
            <person name="Seah K."/>
            <person name="Emmerich C."/>
        </authorList>
    </citation>
    <scope>NUCLEOTIDE SEQUENCE</scope>
    <source>
        <strain evidence="4">ATCC30299</strain>
    </source>
</reference>
<gene>
    <name evidence="4" type="ORF">BSTOLATCC_MIC48133</name>
</gene>
<sequence length="347" mass="38262">MLRHLIRLSSTCFPQKPGESSVRKLALIPGDGIGPEICSAATEVLSAIHAPIEFETFPSLNINDDNSIKKIKSYPAALKGTISHQVGEGASNPNVLFRKKLEVYANVCHAFSLQGIKTRHDNINVIVIRENLEGEYSGLEHEVYPGVVESIKVITYDASLKIAKYAFELAYMNNRKKVTAIHKANIMKKADGEFLKAVRQVAKEYPTIQYQEMIIDNASMQMTSNPWQFDVVVLPNLYGSIISNIVSFLVGGPGITPGVNIANDFALFEPGTRHLAKDIAGKGIANPTAILLSSAMMLRHLNLPHFAERLQEGLFKTIREGNVLTKDIGGVATTYEFTKEIIKNIQQ</sequence>
<dbReference type="PANTHER" id="PTHR11835">
    <property type="entry name" value="DECARBOXYLATING DEHYDROGENASES-ISOCITRATE, ISOPROPYLMALATE, TARTRATE"/>
    <property type="match status" value="1"/>
</dbReference>
<dbReference type="PROSITE" id="PS00470">
    <property type="entry name" value="IDH_IMDH"/>
    <property type="match status" value="1"/>
</dbReference>
<comment type="caution">
    <text evidence="4">The sequence shown here is derived from an EMBL/GenBank/DDBJ whole genome shotgun (WGS) entry which is preliminary data.</text>
</comment>
<dbReference type="Pfam" id="PF00180">
    <property type="entry name" value="Iso_dh"/>
    <property type="match status" value="1"/>
</dbReference>
<dbReference type="EMBL" id="CAJZBQ010000047">
    <property type="protein sequence ID" value="CAG9329309.1"/>
    <property type="molecule type" value="Genomic_DNA"/>
</dbReference>
<dbReference type="GO" id="GO:0000287">
    <property type="term" value="F:magnesium ion binding"/>
    <property type="evidence" value="ECO:0007669"/>
    <property type="project" value="InterPro"/>
</dbReference>
<organism evidence="4 5">
    <name type="scientific">Blepharisma stoltei</name>
    <dbReference type="NCBI Taxonomy" id="1481888"/>
    <lineage>
        <taxon>Eukaryota</taxon>
        <taxon>Sar</taxon>
        <taxon>Alveolata</taxon>
        <taxon>Ciliophora</taxon>
        <taxon>Postciliodesmatophora</taxon>
        <taxon>Heterotrichea</taxon>
        <taxon>Heterotrichida</taxon>
        <taxon>Blepharismidae</taxon>
        <taxon>Blepharisma</taxon>
    </lineage>
</organism>
<evidence type="ECO:0000313" key="5">
    <source>
        <dbReference type="Proteomes" id="UP001162131"/>
    </source>
</evidence>
<dbReference type="InterPro" id="IPR019818">
    <property type="entry name" value="IsoCit/isopropylmalate_DH_CS"/>
</dbReference>
<dbReference type="PANTHER" id="PTHR11835:SF42">
    <property type="entry name" value="ISOCITRATE DEHYDROGENASE [NAD] SUBUNIT BETA, MITOCHONDRIAL"/>
    <property type="match status" value="1"/>
</dbReference>
<dbReference type="GO" id="GO:0004449">
    <property type="term" value="F:isocitrate dehydrogenase (NAD+) activity"/>
    <property type="evidence" value="ECO:0007669"/>
    <property type="project" value="TreeGrafter"/>
</dbReference>
<feature type="domain" description="Isopropylmalate dehydrogenase-like" evidence="3">
    <location>
        <begin position="24"/>
        <end position="341"/>
    </location>
</feature>
<name>A0AAU9JR02_9CILI</name>
<dbReference type="SUPFAM" id="SSF53659">
    <property type="entry name" value="Isocitrate/Isopropylmalate dehydrogenase-like"/>
    <property type="match status" value="1"/>
</dbReference>
<dbReference type="Gene3D" id="3.40.718.10">
    <property type="entry name" value="Isopropylmalate Dehydrogenase"/>
    <property type="match status" value="1"/>
</dbReference>
<dbReference type="InterPro" id="IPR024084">
    <property type="entry name" value="IsoPropMal-DH-like_dom"/>
</dbReference>
<proteinExistence type="inferred from homology"/>
<dbReference type="AlphaFoldDB" id="A0AAU9JR02"/>
<keyword evidence="5" id="KW-1185">Reference proteome</keyword>
<protein>
    <recommendedName>
        <fullName evidence="3">Isopropylmalate dehydrogenase-like domain-containing protein</fullName>
    </recommendedName>
</protein>
<evidence type="ECO:0000259" key="3">
    <source>
        <dbReference type="SMART" id="SM01329"/>
    </source>
</evidence>
<evidence type="ECO:0000256" key="2">
    <source>
        <dbReference type="ARBA" id="ARBA00022532"/>
    </source>
</evidence>
<evidence type="ECO:0000256" key="1">
    <source>
        <dbReference type="ARBA" id="ARBA00007769"/>
    </source>
</evidence>
<dbReference type="SMART" id="SM01329">
    <property type="entry name" value="Iso_dh"/>
    <property type="match status" value="1"/>
</dbReference>